<accession>X1V9X9</accession>
<protein>
    <submittedName>
        <fullName evidence="1">Uncharacterized protein</fullName>
    </submittedName>
</protein>
<organism evidence="1">
    <name type="scientific">marine sediment metagenome</name>
    <dbReference type="NCBI Taxonomy" id="412755"/>
    <lineage>
        <taxon>unclassified sequences</taxon>
        <taxon>metagenomes</taxon>
        <taxon>ecological metagenomes</taxon>
    </lineage>
</organism>
<reference evidence="1" key="1">
    <citation type="journal article" date="2014" name="Front. Microbiol.">
        <title>High frequency of phylogenetically diverse reductive dehalogenase-homologous genes in deep subseafloor sedimentary metagenomes.</title>
        <authorList>
            <person name="Kawai M."/>
            <person name="Futagami T."/>
            <person name="Toyoda A."/>
            <person name="Takaki Y."/>
            <person name="Nishi S."/>
            <person name="Hori S."/>
            <person name="Arai W."/>
            <person name="Tsubouchi T."/>
            <person name="Morono Y."/>
            <person name="Uchiyama I."/>
            <person name="Ito T."/>
            <person name="Fujiyama A."/>
            <person name="Inagaki F."/>
            <person name="Takami H."/>
        </authorList>
    </citation>
    <scope>NUCLEOTIDE SEQUENCE</scope>
    <source>
        <strain evidence="1">Expedition CK06-06</strain>
    </source>
</reference>
<dbReference type="EMBL" id="BARW01032134">
    <property type="protein sequence ID" value="GAJ09921.1"/>
    <property type="molecule type" value="Genomic_DNA"/>
</dbReference>
<proteinExistence type="predicted"/>
<comment type="caution">
    <text evidence="1">The sequence shown here is derived from an EMBL/GenBank/DDBJ whole genome shotgun (WGS) entry which is preliminary data.</text>
</comment>
<dbReference type="AlphaFoldDB" id="X1V9X9"/>
<feature type="non-terminal residue" evidence="1">
    <location>
        <position position="46"/>
    </location>
</feature>
<gene>
    <name evidence="1" type="ORF">S12H4_50924</name>
</gene>
<evidence type="ECO:0000313" key="1">
    <source>
        <dbReference type="EMBL" id="GAJ09921.1"/>
    </source>
</evidence>
<name>X1V9X9_9ZZZZ</name>
<sequence length="46" mass="5199">MTEHVPKYFDDDGTEINPDLISKPDLCITCKKNELSGDEEILCNLT</sequence>